<dbReference type="PROSITE" id="PS00141">
    <property type="entry name" value="ASP_PROTEASE"/>
    <property type="match status" value="1"/>
</dbReference>
<reference evidence="1 2" key="1">
    <citation type="submission" date="2020-07" db="EMBL/GenBank/DDBJ databases">
        <title>Endozoicomonas sp. nov., isolated from sediment.</title>
        <authorList>
            <person name="Gu T."/>
        </authorList>
    </citation>
    <scope>NUCLEOTIDE SEQUENCE [LARGE SCALE GENOMIC DNA]</scope>
    <source>
        <strain evidence="1 2">SM1973</strain>
    </source>
</reference>
<dbReference type="InterPro" id="IPR001969">
    <property type="entry name" value="Aspartic_peptidase_AS"/>
</dbReference>
<evidence type="ECO:0000313" key="1">
    <source>
        <dbReference type="EMBL" id="NYZ67050.1"/>
    </source>
</evidence>
<accession>A0A853HZA9</accession>
<keyword evidence="1" id="KW-0378">Hydrolase</keyword>
<name>A0A853HZA9_9GAMM</name>
<dbReference type="GO" id="GO:0006508">
    <property type="term" value="P:proteolysis"/>
    <property type="evidence" value="ECO:0007669"/>
    <property type="project" value="UniProtKB-KW"/>
</dbReference>
<dbReference type="InterPro" id="IPR011969">
    <property type="entry name" value="Clan_AA_Asp_peptidase_C"/>
</dbReference>
<keyword evidence="2" id="KW-1185">Reference proteome</keyword>
<dbReference type="AlphaFoldDB" id="A0A853HZA9"/>
<dbReference type="InterPro" id="IPR021109">
    <property type="entry name" value="Peptidase_aspartic_dom_sf"/>
</dbReference>
<proteinExistence type="predicted"/>
<evidence type="ECO:0000313" key="2">
    <source>
        <dbReference type="Proteomes" id="UP000569732"/>
    </source>
</evidence>
<sequence length="393" mass="45095">MKKAIFVLSVFSVGLVSGWYGHQYWPDIRLVLLNDSMSEQTLTTTTVPVAAINSQSLVESKLTAPMQSFKEQLADWNTTKIVDHYRKLTQLDDEHKNFARAAFIEKLQQGFEQGQYQQLIKLINSYLQFNAGDYQVVYILAESYRALGNLPAAIKAYYQLEQYVYDFDQIENIKAKIHTLVQAYHKKVVSESSEGEHWPLLLKFYEELALLDSNNYGYLFKQAEIHYQLNDFPRSLALLDYLLADVKWGNVARQLKHKIATKIRAKEGIALRQNNGHYIVSGVIDNSHQVELLIDTGATLSVVSTRFFKQLGNNSEAEFLHNTMMSTANGQLVVPVYRFKRFEIAGRAVNDIEFAVMDLPSMEVSQGLLGMNFLRNFRFNMDQENSLLFLDLK</sequence>
<dbReference type="EMBL" id="JACCKB010000020">
    <property type="protein sequence ID" value="NYZ67050.1"/>
    <property type="molecule type" value="Genomic_DNA"/>
</dbReference>
<dbReference type="Pfam" id="PF13650">
    <property type="entry name" value="Asp_protease_2"/>
    <property type="match status" value="1"/>
</dbReference>
<dbReference type="InterPro" id="IPR034122">
    <property type="entry name" value="Retropepsin-like_bacterial"/>
</dbReference>
<gene>
    <name evidence="1" type="ORF">H0A36_13600</name>
</gene>
<dbReference type="RefSeq" id="WP_180569071.1">
    <property type="nucleotide sequence ID" value="NZ_JACCKB010000020.1"/>
</dbReference>
<keyword evidence="1" id="KW-0645">Protease</keyword>
<dbReference type="CDD" id="cd05483">
    <property type="entry name" value="retropepsin_like_bacteria"/>
    <property type="match status" value="1"/>
</dbReference>
<dbReference type="Gene3D" id="1.25.40.10">
    <property type="entry name" value="Tetratricopeptide repeat domain"/>
    <property type="match status" value="1"/>
</dbReference>
<protein>
    <submittedName>
        <fullName evidence="1">TIGR02281 family clan AA aspartic protease</fullName>
        <ecNumber evidence="1">3.4.23.-</ecNumber>
    </submittedName>
</protein>
<dbReference type="SUPFAM" id="SSF48452">
    <property type="entry name" value="TPR-like"/>
    <property type="match status" value="1"/>
</dbReference>
<dbReference type="GO" id="GO:0004190">
    <property type="term" value="F:aspartic-type endopeptidase activity"/>
    <property type="evidence" value="ECO:0007669"/>
    <property type="project" value="InterPro"/>
</dbReference>
<dbReference type="InterPro" id="IPR011990">
    <property type="entry name" value="TPR-like_helical_dom_sf"/>
</dbReference>
<comment type="caution">
    <text evidence="1">The sequence shown here is derived from an EMBL/GenBank/DDBJ whole genome shotgun (WGS) entry which is preliminary data.</text>
</comment>
<dbReference type="EC" id="3.4.23.-" evidence="1"/>
<dbReference type="NCBIfam" id="TIGR02281">
    <property type="entry name" value="clan_AA_DTGA"/>
    <property type="match status" value="1"/>
</dbReference>
<dbReference type="Proteomes" id="UP000569732">
    <property type="component" value="Unassembled WGS sequence"/>
</dbReference>
<dbReference type="SUPFAM" id="SSF50630">
    <property type="entry name" value="Acid proteases"/>
    <property type="match status" value="1"/>
</dbReference>
<organism evidence="1 2">
    <name type="scientific">Spartinivicinus marinus</name>
    <dbReference type="NCBI Taxonomy" id="2994442"/>
    <lineage>
        <taxon>Bacteria</taxon>
        <taxon>Pseudomonadati</taxon>
        <taxon>Pseudomonadota</taxon>
        <taxon>Gammaproteobacteria</taxon>
        <taxon>Oceanospirillales</taxon>
        <taxon>Zooshikellaceae</taxon>
        <taxon>Spartinivicinus</taxon>
    </lineage>
</organism>
<dbReference type="Gene3D" id="2.40.70.10">
    <property type="entry name" value="Acid Proteases"/>
    <property type="match status" value="1"/>
</dbReference>